<proteinExistence type="predicted"/>
<dbReference type="EMBL" id="CADEPI010000120">
    <property type="protein sequence ID" value="CAB3375881.1"/>
    <property type="molecule type" value="Genomic_DNA"/>
</dbReference>
<evidence type="ECO:0008006" key="3">
    <source>
        <dbReference type="Google" id="ProtNLM"/>
    </source>
</evidence>
<evidence type="ECO:0000313" key="1">
    <source>
        <dbReference type="EMBL" id="CAB3375881.1"/>
    </source>
</evidence>
<dbReference type="AlphaFoldDB" id="A0A8S1D7R3"/>
<gene>
    <name evidence="1" type="ORF">CLODIP_2_CD12995</name>
</gene>
<sequence>MSANTKITFRSKKTMATVTTFIRNQDVRECTESTKSTFYSEKYCDVKPNFFMRVYVGDVNDAQLGAIFKIHKEALIDKTDFFGEDLTRTRFKVRFPTNEGVSMVRIIFGFCYTGTLHDMNIKQCLMVYQCAQFWRVFGICKIIEDLVGAEDSGNQEDSESEEDDERFLAHLRNEEMQSQEPFGNQFISYPMIC</sequence>
<keyword evidence="2" id="KW-1185">Reference proteome</keyword>
<evidence type="ECO:0000313" key="2">
    <source>
        <dbReference type="Proteomes" id="UP000494165"/>
    </source>
</evidence>
<comment type="caution">
    <text evidence="1">The sequence shown here is derived from an EMBL/GenBank/DDBJ whole genome shotgun (WGS) entry which is preliminary data.</text>
</comment>
<accession>A0A8S1D7R3</accession>
<dbReference type="Proteomes" id="UP000494165">
    <property type="component" value="Unassembled WGS sequence"/>
</dbReference>
<organism evidence="1 2">
    <name type="scientific">Cloeon dipterum</name>
    <dbReference type="NCBI Taxonomy" id="197152"/>
    <lineage>
        <taxon>Eukaryota</taxon>
        <taxon>Metazoa</taxon>
        <taxon>Ecdysozoa</taxon>
        <taxon>Arthropoda</taxon>
        <taxon>Hexapoda</taxon>
        <taxon>Insecta</taxon>
        <taxon>Pterygota</taxon>
        <taxon>Palaeoptera</taxon>
        <taxon>Ephemeroptera</taxon>
        <taxon>Pisciforma</taxon>
        <taxon>Baetidae</taxon>
        <taxon>Cloeon</taxon>
    </lineage>
</organism>
<reference evidence="1 2" key="1">
    <citation type="submission" date="2020-04" db="EMBL/GenBank/DDBJ databases">
        <authorList>
            <person name="Alioto T."/>
            <person name="Alioto T."/>
            <person name="Gomez Garrido J."/>
        </authorList>
    </citation>
    <scope>NUCLEOTIDE SEQUENCE [LARGE SCALE GENOMIC DNA]</scope>
</reference>
<name>A0A8S1D7R3_9INSE</name>
<dbReference type="InterPro" id="IPR011333">
    <property type="entry name" value="SKP1/BTB/POZ_sf"/>
</dbReference>
<protein>
    <recommendedName>
        <fullName evidence="3">BTB domain-containing protein</fullName>
    </recommendedName>
</protein>
<dbReference type="SUPFAM" id="SSF54695">
    <property type="entry name" value="POZ domain"/>
    <property type="match status" value="1"/>
</dbReference>